<proteinExistence type="predicted"/>
<evidence type="ECO:0000313" key="2">
    <source>
        <dbReference type="Proteomes" id="UP000005947"/>
    </source>
</evidence>
<comment type="caution">
    <text evidence="1">The sequence shown here is derived from an EMBL/GenBank/DDBJ whole genome shotgun (WGS) entry which is preliminary data.</text>
</comment>
<dbReference type="EMBL" id="ACGK02000001">
    <property type="protein sequence ID" value="EGF23438.1"/>
    <property type="molecule type" value="Genomic_DNA"/>
</dbReference>
<gene>
    <name evidence="1" type="ORF">HMPREF0091_10385</name>
</gene>
<keyword evidence="2" id="KW-1185">Reference proteome</keyword>
<name>F1T3Z4_9ACTN</name>
<evidence type="ECO:0000313" key="1">
    <source>
        <dbReference type="EMBL" id="EGF23438.1"/>
    </source>
</evidence>
<accession>F1T3Z4</accession>
<reference evidence="1 2" key="1">
    <citation type="submission" date="2011-02" db="EMBL/GenBank/DDBJ databases">
        <authorList>
            <person name="Muzny D."/>
            <person name="Qin X."/>
            <person name="Buhay C."/>
            <person name="Dugan-Rocha S."/>
            <person name="Ding Y."/>
            <person name="Chen G."/>
            <person name="Hawes A."/>
            <person name="Holder M."/>
            <person name="Jhangiani S."/>
            <person name="Johnson A."/>
            <person name="Khan Z."/>
            <person name="Li Z."/>
            <person name="Liu W."/>
            <person name="Liu X."/>
            <person name="Perez L."/>
            <person name="Shen H."/>
            <person name="Wang Q."/>
            <person name="Watt J."/>
            <person name="Xi L."/>
            <person name="Xin Y."/>
            <person name="Zhou J."/>
            <person name="Deng J."/>
            <person name="Jiang H."/>
            <person name="Liu Y."/>
            <person name="Qu J."/>
            <person name="Song X.-Z."/>
            <person name="Zhang L."/>
            <person name="Villasana D."/>
            <person name="Johnson A."/>
            <person name="Liu J."/>
            <person name="Liyanage D."/>
            <person name="Lorensuhewa L."/>
            <person name="Robinson T."/>
            <person name="Song A."/>
            <person name="Song B.-B."/>
            <person name="Dinh H."/>
            <person name="Thornton R."/>
            <person name="Coyle M."/>
            <person name="Francisco L."/>
            <person name="Jackson L."/>
            <person name="Javaid M."/>
            <person name="Korchina V."/>
            <person name="Kovar C."/>
            <person name="Mata R."/>
            <person name="Mathew T."/>
            <person name="Ngo R."/>
            <person name="Nguyen L."/>
            <person name="Nguyen N."/>
            <person name="Okwuonu G."/>
            <person name="Ongeri F."/>
            <person name="Pham C."/>
            <person name="Simmons D."/>
            <person name="Wilczek-Boney K."/>
            <person name="Hale W."/>
            <person name="Jakkamsetti A."/>
            <person name="Pham P."/>
            <person name="Ruth R."/>
            <person name="San Lucas F."/>
            <person name="Warren J."/>
            <person name="Zhang J."/>
            <person name="Zhao Z."/>
            <person name="Zhou C."/>
            <person name="Zhu D."/>
            <person name="Lee S."/>
            <person name="Bess C."/>
            <person name="Blankenburg K."/>
            <person name="Forbes L."/>
            <person name="Fu Q."/>
            <person name="Gubbala S."/>
            <person name="Hirani K."/>
            <person name="Jayaseelan J.C."/>
            <person name="Lara F."/>
            <person name="Munidasa M."/>
            <person name="Palculict T."/>
            <person name="Patil S."/>
            <person name="Pu L.-L."/>
            <person name="Saada N."/>
            <person name="Tang L."/>
            <person name="Weissenberger G."/>
            <person name="Zhu Y."/>
            <person name="Hemphill L."/>
            <person name="Shang Y."/>
            <person name="Youmans B."/>
            <person name="Ayvaz T."/>
            <person name="Ross M."/>
            <person name="Santibanez J."/>
            <person name="Aqrawi P."/>
            <person name="Gross S."/>
            <person name="Joshi V."/>
            <person name="Fowler G."/>
            <person name="Nazareth L."/>
            <person name="Reid J."/>
            <person name="Worley K."/>
            <person name="Petrosino J."/>
            <person name="Highlander S."/>
            <person name="Gibbs R."/>
        </authorList>
    </citation>
    <scope>NUCLEOTIDE SEQUENCE [LARGE SCALE GENOMIC DNA]</scope>
    <source>
        <strain evidence="1 2">DSM 15829</strain>
    </source>
</reference>
<dbReference type="AlphaFoldDB" id="F1T3Z4"/>
<dbReference type="Proteomes" id="UP000005947">
    <property type="component" value="Unassembled WGS sequence"/>
</dbReference>
<protein>
    <submittedName>
        <fullName evidence="1">Uncharacterized protein</fullName>
    </submittedName>
</protein>
<sequence>MRALPHFTARLLRKAGYISWLKSKMDVYMGRSHKYSLCSTSSS</sequence>
<organism evidence="1 2">
    <name type="scientific">Fannyhessea vaginae DSM 15829</name>
    <dbReference type="NCBI Taxonomy" id="525256"/>
    <lineage>
        <taxon>Bacteria</taxon>
        <taxon>Bacillati</taxon>
        <taxon>Actinomycetota</taxon>
        <taxon>Coriobacteriia</taxon>
        <taxon>Coriobacteriales</taxon>
        <taxon>Atopobiaceae</taxon>
        <taxon>Fannyhessea</taxon>
    </lineage>
</organism>